<dbReference type="PANTHER" id="PTHR32154">
    <property type="entry name" value="PYRUVATE-FLAVODOXIN OXIDOREDUCTASE-RELATED"/>
    <property type="match status" value="1"/>
</dbReference>
<dbReference type="GO" id="GO:0006979">
    <property type="term" value="P:response to oxidative stress"/>
    <property type="evidence" value="ECO:0007669"/>
    <property type="project" value="TreeGrafter"/>
</dbReference>
<gene>
    <name evidence="3" type="ORF">KUC_2209</name>
</gene>
<dbReference type="SUPFAM" id="SSF52518">
    <property type="entry name" value="Thiamin diphosphate-binding fold (THDP-binding)"/>
    <property type="match status" value="1"/>
</dbReference>
<organism evidence="3 4">
    <name type="scientific">Vreelandella boliviensis LC1</name>
    <dbReference type="NCBI Taxonomy" id="1072583"/>
    <lineage>
        <taxon>Bacteria</taxon>
        <taxon>Pseudomonadati</taxon>
        <taxon>Pseudomonadota</taxon>
        <taxon>Gammaproteobacteria</taxon>
        <taxon>Oceanospirillales</taxon>
        <taxon>Halomonadaceae</taxon>
        <taxon>Vreelandella</taxon>
    </lineage>
</organism>
<keyword evidence="3" id="KW-0670">Pyruvate</keyword>
<dbReference type="GO" id="GO:0016491">
    <property type="term" value="F:oxidoreductase activity"/>
    <property type="evidence" value="ECO:0007669"/>
    <property type="project" value="UniProtKB-KW"/>
</dbReference>
<evidence type="ECO:0000259" key="2">
    <source>
        <dbReference type="Pfam" id="PF01855"/>
    </source>
</evidence>
<dbReference type="EMBL" id="JH393258">
    <property type="protein sequence ID" value="EHJ92264.1"/>
    <property type="molecule type" value="Genomic_DNA"/>
</dbReference>
<evidence type="ECO:0000256" key="1">
    <source>
        <dbReference type="ARBA" id="ARBA00023002"/>
    </source>
</evidence>
<dbReference type="InterPro" id="IPR029061">
    <property type="entry name" value="THDP-binding"/>
</dbReference>
<protein>
    <submittedName>
        <fullName evidence="3">Pyruvate-flavodoxin oxidoreductase</fullName>
    </submittedName>
</protein>
<keyword evidence="1" id="KW-0560">Oxidoreductase</keyword>
<dbReference type="InterPro" id="IPR050722">
    <property type="entry name" value="Pyruvate:ferred/Flavod_OxRd"/>
</dbReference>
<evidence type="ECO:0000313" key="4">
    <source>
        <dbReference type="Proteomes" id="UP000005756"/>
    </source>
</evidence>
<dbReference type="RefSeq" id="WP_007113177.1">
    <property type="nucleotide sequence ID" value="NZ_JH393258.1"/>
</dbReference>
<dbReference type="AlphaFoldDB" id="A0A7U9GFI0"/>
<dbReference type="PANTHER" id="PTHR32154:SF0">
    <property type="entry name" value="PYRUVATE-FLAVODOXIN OXIDOREDUCTASE-RELATED"/>
    <property type="match status" value="1"/>
</dbReference>
<dbReference type="Gene3D" id="3.40.50.970">
    <property type="match status" value="1"/>
</dbReference>
<reference evidence="3 4" key="1">
    <citation type="submission" date="2011-10" db="EMBL/GenBank/DDBJ databases">
        <authorList>
            <person name="Quillaguamn J."/>
            <person name="Guzmn D."/>
            <person name="Balderrama-Subieta A."/>
            <person name="Cardona-Ortuo C."/>
            <person name="Guevara-Martnez M."/>
            <person name="Callisaya-Quispe N."/>
        </authorList>
    </citation>
    <scope>NUCLEOTIDE SEQUENCE [LARGE SCALE GENOMIC DNA]</scope>
    <source>
        <strain evidence="3 4">LC1</strain>
    </source>
</reference>
<evidence type="ECO:0000313" key="3">
    <source>
        <dbReference type="EMBL" id="EHJ92264.1"/>
    </source>
</evidence>
<proteinExistence type="predicted"/>
<dbReference type="Pfam" id="PF01855">
    <property type="entry name" value="POR_N"/>
    <property type="match status" value="1"/>
</dbReference>
<dbReference type="Proteomes" id="UP000005756">
    <property type="component" value="Unassembled WGS sequence"/>
</dbReference>
<sequence length="102" mass="10473">MAIAFKTLDGNEAVAAVAYHLSETITIYLITPASVMGEYADDWAALGKFNLWGQVPSVVGMQSETGAAGAVHGALQAGSLVTTFTASQGAVADVAQPVQDCR</sequence>
<name>A0A7U9GFI0_9GAMM</name>
<accession>A0A7U9GFI0</accession>
<dbReference type="InterPro" id="IPR002880">
    <property type="entry name" value="Pyrv_Fd/Flavodoxin_OxRdtase_N"/>
</dbReference>
<feature type="domain" description="Pyruvate flavodoxin/ferredoxin oxidoreductase pyrimidine binding" evidence="2">
    <location>
        <begin position="17"/>
        <end position="91"/>
    </location>
</feature>